<sequence>MLVCMSPAVQNLHLGLHTSYLPKDFQASQNQYPDSATARLPYGRYLPPLSVLHPCTSPSRGVEGDQTDSRSRKGTPRIPCRRPSSGLRGIHRGTSSKLPRGELPAWHRLCDSQYSCRRAQAMTQVTSGDQQRQRALHNTLCDTSRSDLGARLVSHQTNEEYHQDRLESNAGWSRQYLGKFAAVTPQPAAGNPAGRHQVALKSLPDFHQPGFGHDAEWA</sequence>
<dbReference type="AlphaFoldDB" id="A0AAW0BLD0"/>
<keyword evidence="3" id="KW-1185">Reference proteome</keyword>
<protein>
    <submittedName>
        <fullName evidence="2">Uncharacterized protein</fullName>
    </submittedName>
</protein>
<proteinExistence type="predicted"/>
<gene>
    <name evidence="2" type="ORF">R3P38DRAFT_2948442</name>
</gene>
<evidence type="ECO:0000313" key="2">
    <source>
        <dbReference type="EMBL" id="KAK7026229.1"/>
    </source>
</evidence>
<feature type="region of interest" description="Disordered" evidence="1">
    <location>
        <begin position="53"/>
        <end position="98"/>
    </location>
</feature>
<accession>A0AAW0BLD0</accession>
<name>A0AAW0BLD0_9AGAR</name>
<dbReference type="Proteomes" id="UP001362999">
    <property type="component" value="Unassembled WGS sequence"/>
</dbReference>
<evidence type="ECO:0000256" key="1">
    <source>
        <dbReference type="SAM" id="MobiDB-lite"/>
    </source>
</evidence>
<evidence type="ECO:0000313" key="3">
    <source>
        <dbReference type="Proteomes" id="UP001362999"/>
    </source>
</evidence>
<organism evidence="2 3">
    <name type="scientific">Favolaschia claudopus</name>
    <dbReference type="NCBI Taxonomy" id="2862362"/>
    <lineage>
        <taxon>Eukaryota</taxon>
        <taxon>Fungi</taxon>
        <taxon>Dikarya</taxon>
        <taxon>Basidiomycota</taxon>
        <taxon>Agaricomycotina</taxon>
        <taxon>Agaricomycetes</taxon>
        <taxon>Agaricomycetidae</taxon>
        <taxon>Agaricales</taxon>
        <taxon>Marasmiineae</taxon>
        <taxon>Mycenaceae</taxon>
        <taxon>Favolaschia</taxon>
    </lineage>
</organism>
<reference evidence="2 3" key="1">
    <citation type="journal article" date="2024" name="J Genomics">
        <title>Draft genome sequencing and assembly of Favolaschia claudopus CIRM-BRFM 2984 isolated from oak limbs.</title>
        <authorList>
            <person name="Navarro D."/>
            <person name="Drula E."/>
            <person name="Chaduli D."/>
            <person name="Cazenave R."/>
            <person name="Ahrendt S."/>
            <person name="Wang J."/>
            <person name="Lipzen A."/>
            <person name="Daum C."/>
            <person name="Barry K."/>
            <person name="Grigoriev I.V."/>
            <person name="Favel A."/>
            <person name="Rosso M.N."/>
            <person name="Martin F."/>
        </authorList>
    </citation>
    <scope>NUCLEOTIDE SEQUENCE [LARGE SCALE GENOMIC DNA]</scope>
    <source>
        <strain evidence="2 3">CIRM-BRFM 2984</strain>
    </source>
</reference>
<dbReference type="EMBL" id="JAWWNJ010000032">
    <property type="protein sequence ID" value="KAK7026229.1"/>
    <property type="molecule type" value="Genomic_DNA"/>
</dbReference>
<comment type="caution">
    <text evidence="2">The sequence shown here is derived from an EMBL/GenBank/DDBJ whole genome shotgun (WGS) entry which is preliminary data.</text>
</comment>